<name>A0ABW9CVX7_9BURK</name>
<dbReference type="RefSeq" id="WP_408163109.1">
    <property type="nucleotide sequence ID" value="NZ_JAQQDB010000035.1"/>
</dbReference>
<dbReference type="Proteomes" id="UP001629462">
    <property type="component" value="Unassembled WGS sequence"/>
</dbReference>
<sequence>SDIHQLPADLTVPRVQLSFSSSSPVKGGREEIVRSGRSLAKGPNDDTFKTSAPSRRAML</sequence>
<gene>
    <name evidence="2" type="ORF">PQR08_28855</name>
</gene>
<dbReference type="EMBL" id="JAQQDB010000035">
    <property type="protein sequence ID" value="MFM0521445.1"/>
    <property type="molecule type" value="Genomic_DNA"/>
</dbReference>
<evidence type="ECO:0000313" key="3">
    <source>
        <dbReference type="Proteomes" id="UP001629462"/>
    </source>
</evidence>
<feature type="non-terminal residue" evidence="2">
    <location>
        <position position="1"/>
    </location>
</feature>
<keyword evidence="3" id="KW-1185">Reference proteome</keyword>
<evidence type="ECO:0000256" key="1">
    <source>
        <dbReference type="SAM" id="MobiDB-lite"/>
    </source>
</evidence>
<reference evidence="2 3" key="1">
    <citation type="journal article" date="2024" name="Chem. Sci.">
        <title>Discovery of megapolipeptins by genome mining of a Burkholderiales bacteria collection.</title>
        <authorList>
            <person name="Paulo B.S."/>
            <person name="Recchia M.J.J."/>
            <person name="Lee S."/>
            <person name="Fergusson C.H."/>
            <person name="Romanowski S.B."/>
            <person name="Hernandez A."/>
            <person name="Krull N."/>
            <person name="Liu D.Y."/>
            <person name="Cavanagh H."/>
            <person name="Bos A."/>
            <person name="Gray C.A."/>
            <person name="Murphy B.T."/>
            <person name="Linington R.G."/>
            <person name="Eustaquio A.S."/>
        </authorList>
    </citation>
    <scope>NUCLEOTIDE SEQUENCE [LARGE SCALE GENOMIC DNA]</scope>
    <source>
        <strain evidence="2 3">RL17-374-BIF-D</strain>
    </source>
</reference>
<accession>A0ABW9CVX7</accession>
<feature type="region of interest" description="Disordered" evidence="1">
    <location>
        <begin position="19"/>
        <end position="59"/>
    </location>
</feature>
<protein>
    <submittedName>
        <fullName evidence="2">Uncharacterized protein</fullName>
    </submittedName>
</protein>
<comment type="caution">
    <text evidence="2">The sequence shown here is derived from an EMBL/GenBank/DDBJ whole genome shotgun (WGS) entry which is preliminary data.</text>
</comment>
<organism evidence="2 3">
    <name type="scientific">Caballeronia jiangsuensis</name>
    <dbReference type="NCBI Taxonomy" id="1458357"/>
    <lineage>
        <taxon>Bacteria</taxon>
        <taxon>Pseudomonadati</taxon>
        <taxon>Pseudomonadota</taxon>
        <taxon>Betaproteobacteria</taxon>
        <taxon>Burkholderiales</taxon>
        <taxon>Burkholderiaceae</taxon>
        <taxon>Caballeronia</taxon>
    </lineage>
</organism>
<evidence type="ECO:0000313" key="2">
    <source>
        <dbReference type="EMBL" id="MFM0521445.1"/>
    </source>
</evidence>
<proteinExistence type="predicted"/>